<dbReference type="SUPFAM" id="SSF46561">
    <property type="entry name" value="Ribosomal protein L29 (L29p)"/>
    <property type="match status" value="1"/>
</dbReference>
<evidence type="ECO:0000256" key="3">
    <source>
        <dbReference type="ARBA" id="ARBA00023274"/>
    </source>
</evidence>
<organism evidence="6">
    <name type="scientific">Plagiogrammopsis vanheurckii</name>
    <dbReference type="NCBI Taxonomy" id="1234821"/>
    <lineage>
        <taxon>Eukaryota</taxon>
        <taxon>Sar</taxon>
        <taxon>Stramenopiles</taxon>
        <taxon>Ochrophyta</taxon>
        <taxon>Bacillariophyta</taxon>
        <taxon>Mediophyceae</taxon>
        <taxon>Cymatosirophycidae</taxon>
        <taxon>Cymatosirales</taxon>
        <taxon>Cymatosiraceae</taxon>
        <taxon>Plagiogrammopsis</taxon>
    </lineage>
</organism>
<accession>A0A2U9NNC4</accession>
<reference evidence="6" key="1">
    <citation type="journal article" date="2018" name="Adv. Bot. Res.">
        <title>Evolution of the Plastid Genomes in Diatoms.</title>
        <authorList>
            <person name="Yu M."/>
            <person name="Ashworth M.P."/>
            <person name="Hajrah N.H."/>
            <person name="Khiyami M.A."/>
            <person name="Sabir M.J."/>
            <person name="Alhebshi A.M."/>
            <person name="Al-Malki A.L."/>
            <person name="Sabir J.S.M."/>
            <person name="Theriot E.C."/>
            <person name="Jansen R.K."/>
        </authorList>
    </citation>
    <scope>NUCLEOTIDE SEQUENCE</scope>
</reference>
<dbReference type="GO" id="GO:0009507">
    <property type="term" value="C:chloroplast"/>
    <property type="evidence" value="ECO:0007669"/>
    <property type="project" value="UniProtKB-SubCell"/>
</dbReference>
<dbReference type="HAMAP" id="MF_00374">
    <property type="entry name" value="Ribosomal_uL29"/>
    <property type="match status" value="1"/>
</dbReference>
<keyword evidence="6" id="KW-0934">Plastid</keyword>
<dbReference type="GO" id="GO:0022625">
    <property type="term" value="C:cytosolic large ribosomal subunit"/>
    <property type="evidence" value="ECO:0007669"/>
    <property type="project" value="TreeGrafter"/>
</dbReference>
<evidence type="ECO:0000256" key="4">
    <source>
        <dbReference type="ARBA" id="ARBA00040028"/>
    </source>
</evidence>
<gene>
    <name evidence="5 6" type="primary">rpl29</name>
</gene>
<proteinExistence type="inferred from homology"/>
<protein>
    <recommendedName>
        <fullName evidence="4 5">Large ribosomal subunit protein uL29c</fullName>
    </recommendedName>
</protein>
<dbReference type="PROSITE" id="PS00579">
    <property type="entry name" value="RIBOSOMAL_L29"/>
    <property type="match status" value="1"/>
</dbReference>
<keyword evidence="2 5" id="KW-0689">Ribosomal protein</keyword>
<dbReference type="Gene3D" id="1.10.287.310">
    <property type="match status" value="1"/>
</dbReference>
<dbReference type="NCBIfam" id="TIGR00012">
    <property type="entry name" value="L29"/>
    <property type="match status" value="1"/>
</dbReference>
<dbReference type="CDD" id="cd00427">
    <property type="entry name" value="Ribosomal_L29_HIP"/>
    <property type="match status" value="1"/>
</dbReference>
<dbReference type="InterPro" id="IPR018254">
    <property type="entry name" value="Ribosomal_uL29_CS"/>
</dbReference>
<dbReference type="GO" id="GO:0003735">
    <property type="term" value="F:structural constituent of ribosome"/>
    <property type="evidence" value="ECO:0007669"/>
    <property type="project" value="InterPro"/>
</dbReference>
<keyword evidence="3 5" id="KW-0687">Ribonucleoprotein</keyword>
<dbReference type="RefSeq" id="YP_009496177.1">
    <property type="nucleotide sequence ID" value="NC_037997.1"/>
</dbReference>
<sequence length="89" mass="10497">MTIVQFNEMRTLPNSEISEAIIQTEKELFNLQFKKATRQPFKPHEIKSAKRRLAQLKTLLTMRLDALEKKRSNTVTQLLKKQNYMTGNF</sequence>
<dbReference type="GeneID" id="36958451"/>
<dbReference type="AlphaFoldDB" id="A0A2U9NNC4"/>
<comment type="similarity">
    <text evidence="1 5">Belongs to the universal ribosomal protein uL29 family.</text>
</comment>
<dbReference type="GO" id="GO:0006412">
    <property type="term" value="P:translation"/>
    <property type="evidence" value="ECO:0007669"/>
    <property type="project" value="UniProtKB-UniRule"/>
</dbReference>
<dbReference type="EMBL" id="MG755794">
    <property type="protein sequence ID" value="AWT38617.1"/>
    <property type="molecule type" value="Genomic_DNA"/>
</dbReference>
<dbReference type="InterPro" id="IPR001854">
    <property type="entry name" value="Ribosomal_uL29"/>
</dbReference>
<dbReference type="PANTHER" id="PTHR10916">
    <property type="entry name" value="60S RIBOSOMAL PROTEIN L35/50S RIBOSOMAL PROTEIN L29"/>
    <property type="match status" value="1"/>
</dbReference>
<dbReference type="InterPro" id="IPR036049">
    <property type="entry name" value="Ribosomal_uL29_sf"/>
</dbReference>
<dbReference type="InterPro" id="IPR050063">
    <property type="entry name" value="Ribosomal_protein_uL29"/>
</dbReference>
<evidence type="ECO:0000256" key="2">
    <source>
        <dbReference type="ARBA" id="ARBA00022980"/>
    </source>
</evidence>
<evidence type="ECO:0000256" key="1">
    <source>
        <dbReference type="ARBA" id="ARBA00009254"/>
    </source>
</evidence>
<name>A0A2U9NNC4_9STRA</name>
<dbReference type="Pfam" id="PF00831">
    <property type="entry name" value="Ribosomal_L29"/>
    <property type="match status" value="1"/>
</dbReference>
<evidence type="ECO:0000256" key="5">
    <source>
        <dbReference type="HAMAP-Rule" id="MF_00374"/>
    </source>
</evidence>
<dbReference type="PANTHER" id="PTHR10916:SF0">
    <property type="entry name" value="LARGE RIBOSOMAL SUBUNIT PROTEIN UL29C"/>
    <property type="match status" value="1"/>
</dbReference>
<geneLocation type="chloroplast" evidence="6"/>
<keyword evidence="6" id="KW-0150">Chloroplast</keyword>
<comment type="subcellular location">
    <subcellularLocation>
        <location evidence="5">Plastid</location>
        <location evidence="5">Chloroplast</location>
    </subcellularLocation>
</comment>
<evidence type="ECO:0000313" key="6">
    <source>
        <dbReference type="EMBL" id="AWT38617.1"/>
    </source>
</evidence>